<accession>A6IQX2</accession>
<dbReference type="EMBL" id="CH473967">
    <property type="protein sequence ID" value="EDM11125.1"/>
    <property type="molecule type" value="Genomic_DNA"/>
</dbReference>
<name>A6IQX2_RAT</name>
<sequence length="59" mass="6871">MMKQSEKHSHVQSSSENWALPSQQENYLVTIRKTHWVFSYIAPLYNHSGFSQSRQLSGC</sequence>
<evidence type="ECO:0000313" key="2">
    <source>
        <dbReference type="Proteomes" id="UP000234681"/>
    </source>
</evidence>
<reference evidence="2" key="1">
    <citation type="submission" date="2005-09" db="EMBL/GenBank/DDBJ databases">
        <authorList>
            <person name="Mural R.J."/>
            <person name="Li P.W."/>
            <person name="Adams M.D."/>
            <person name="Amanatides P.G."/>
            <person name="Baden-Tillson H."/>
            <person name="Barnstead M."/>
            <person name="Chin S.H."/>
            <person name="Dew I."/>
            <person name="Evans C.A."/>
            <person name="Ferriera S."/>
            <person name="Flanigan M."/>
            <person name="Fosler C."/>
            <person name="Glodek A."/>
            <person name="Gu Z."/>
            <person name="Holt R.A."/>
            <person name="Jennings D."/>
            <person name="Kraft C.L."/>
            <person name="Lu F."/>
            <person name="Nguyen T."/>
            <person name="Nusskern D.R."/>
            <person name="Pfannkoch C.M."/>
            <person name="Sitter C."/>
            <person name="Sutton G.G."/>
            <person name="Venter J.C."/>
            <person name="Wang Z."/>
            <person name="Woodage T."/>
            <person name="Zheng X.H."/>
            <person name="Zhong F."/>
        </authorList>
    </citation>
    <scope>NUCLEOTIDE SEQUENCE [LARGE SCALE GENOMIC DNA]</scope>
    <source>
        <strain>BN</strain>
        <strain evidence="2">Sprague-Dawley</strain>
    </source>
</reference>
<gene>
    <name evidence="1" type="ORF">rCG_52994</name>
</gene>
<protein>
    <submittedName>
        <fullName evidence="1">RCG52994</fullName>
    </submittedName>
</protein>
<dbReference type="Proteomes" id="UP000234681">
    <property type="component" value="Chromosome 11"/>
</dbReference>
<evidence type="ECO:0000313" key="1">
    <source>
        <dbReference type="EMBL" id="EDM11125.1"/>
    </source>
</evidence>
<organism evidence="1 2">
    <name type="scientific">Rattus norvegicus</name>
    <name type="common">Rat</name>
    <dbReference type="NCBI Taxonomy" id="10116"/>
    <lineage>
        <taxon>Eukaryota</taxon>
        <taxon>Metazoa</taxon>
        <taxon>Chordata</taxon>
        <taxon>Craniata</taxon>
        <taxon>Vertebrata</taxon>
        <taxon>Euteleostomi</taxon>
        <taxon>Mammalia</taxon>
        <taxon>Eutheria</taxon>
        <taxon>Euarchontoglires</taxon>
        <taxon>Glires</taxon>
        <taxon>Rodentia</taxon>
        <taxon>Myomorpha</taxon>
        <taxon>Muroidea</taxon>
        <taxon>Muridae</taxon>
        <taxon>Murinae</taxon>
        <taxon>Rattus</taxon>
    </lineage>
</organism>
<proteinExistence type="predicted"/>
<dbReference type="AlphaFoldDB" id="A6IQX2"/>